<protein>
    <submittedName>
        <fullName evidence="4">M20/M25/M40 family metallo-hydrolase</fullName>
    </submittedName>
</protein>
<keyword evidence="5" id="KW-1185">Reference proteome</keyword>
<proteinExistence type="predicted"/>
<dbReference type="RefSeq" id="WP_371754668.1">
    <property type="nucleotide sequence ID" value="NZ_JAYJLD010000018.1"/>
</dbReference>
<dbReference type="PANTHER" id="PTHR43270">
    <property type="entry name" value="BETA-ALA-HIS DIPEPTIDASE"/>
    <property type="match status" value="1"/>
</dbReference>
<dbReference type="Pfam" id="PF01546">
    <property type="entry name" value="Peptidase_M20"/>
    <property type="match status" value="1"/>
</dbReference>
<keyword evidence="3" id="KW-0378">Hydrolase</keyword>
<keyword evidence="1" id="KW-0645">Protease</keyword>
<reference evidence="4" key="1">
    <citation type="submission" date="2023-12" db="EMBL/GenBank/DDBJ databases">
        <title>Fervidustalea candida gen. nov., sp. nov., a novel member of the family Paenibacillaceae isolated from a geothermal area.</title>
        <authorList>
            <person name="Li W.-J."/>
            <person name="Jiao J.-Y."/>
            <person name="Chen Y."/>
        </authorList>
    </citation>
    <scope>NUCLEOTIDE SEQUENCE</scope>
    <source>
        <strain evidence="4">SYSU GA230002</strain>
    </source>
</reference>
<evidence type="ECO:0000313" key="5">
    <source>
        <dbReference type="Proteomes" id="UP001310386"/>
    </source>
</evidence>
<dbReference type="Gene3D" id="3.40.630.10">
    <property type="entry name" value="Zn peptidases"/>
    <property type="match status" value="1"/>
</dbReference>
<dbReference type="InterPro" id="IPR002933">
    <property type="entry name" value="Peptidase_M20"/>
</dbReference>
<evidence type="ECO:0000256" key="2">
    <source>
        <dbReference type="ARBA" id="ARBA00022723"/>
    </source>
</evidence>
<keyword evidence="2" id="KW-0479">Metal-binding</keyword>
<evidence type="ECO:0000256" key="3">
    <source>
        <dbReference type="ARBA" id="ARBA00022801"/>
    </source>
</evidence>
<dbReference type="InterPro" id="IPR051458">
    <property type="entry name" value="Cyt/Met_Dipeptidase"/>
</dbReference>
<accession>A0ABU5ZLL8</accession>
<comment type="caution">
    <text evidence="4">The sequence shown here is derived from an EMBL/GenBank/DDBJ whole genome shotgun (WGS) entry which is preliminary data.</text>
</comment>
<dbReference type="SUPFAM" id="SSF53187">
    <property type="entry name" value="Zn-dependent exopeptidases"/>
    <property type="match status" value="1"/>
</dbReference>
<gene>
    <name evidence="4" type="ORF">VF724_12795</name>
</gene>
<dbReference type="Proteomes" id="UP001310386">
    <property type="component" value="Unassembled WGS sequence"/>
</dbReference>
<name>A0ABU5ZLL8_9BACL</name>
<evidence type="ECO:0000256" key="1">
    <source>
        <dbReference type="ARBA" id="ARBA00022670"/>
    </source>
</evidence>
<organism evidence="4 5">
    <name type="scientific">Ferviditalea candida</name>
    <dbReference type="NCBI Taxonomy" id="3108399"/>
    <lineage>
        <taxon>Bacteria</taxon>
        <taxon>Bacillati</taxon>
        <taxon>Bacillota</taxon>
        <taxon>Bacilli</taxon>
        <taxon>Bacillales</taxon>
        <taxon>Paenibacillaceae</taxon>
        <taxon>Ferviditalea</taxon>
    </lineage>
</organism>
<evidence type="ECO:0000313" key="4">
    <source>
        <dbReference type="EMBL" id="MEB3102541.1"/>
    </source>
</evidence>
<dbReference type="EMBL" id="JAYJLD010000018">
    <property type="protein sequence ID" value="MEB3102541.1"/>
    <property type="molecule type" value="Genomic_DNA"/>
</dbReference>
<dbReference type="PANTHER" id="PTHR43270:SF12">
    <property type="entry name" value="SUCCINYL-DIAMINOPIMELATE DESUCCINYLASE"/>
    <property type="match status" value="1"/>
</dbReference>
<sequence>MYRIQAHLQSGRQVHPYIAAAAKAYESVYGVPTVYKRTGGSIPTVEVCARLMNAPVVMMGFGLPDGNVNAPNEHFHLENYEKGLRVLCQYWDELGK</sequence>